<keyword evidence="2" id="KW-1185">Reference proteome</keyword>
<dbReference type="Proteomes" id="UP000594014">
    <property type="component" value="Chromosome"/>
</dbReference>
<gene>
    <name evidence="1" type="primary">hrcA</name>
    <name evidence="1" type="ORF">FRZ06_06180</name>
</gene>
<dbReference type="EMBL" id="CP042469">
    <property type="protein sequence ID" value="QOX62956.1"/>
    <property type="molecule type" value="Genomic_DNA"/>
</dbReference>
<evidence type="ECO:0000313" key="1">
    <source>
        <dbReference type="EMBL" id="QOX62956.1"/>
    </source>
</evidence>
<name>A0ACD1A9F5_9FIRM</name>
<sequence length="348" mass="39625">MDLSERKLRILQAIVGDFIRSAEPIGSRTLSKKYDMGISPATIRNEMSDLEEMGFLTHPHTSAGRVPSDKAYRLYVNNLMKRYELPEEEKKIIAEKLTKNVSELEKTIQHAASLLSELTNLTSFAITPNQEANQLKYINFLPVDDHTVVLMIVTESGKVSNTAIKLSNPYSEEHLTLMSKVMTFNYKGKTLSDILTLDIIKNFESDIETMGKLMETIRPNFINTLENMLNVELFMDGLTNIFSIPEYNDIEKAKVFLEMIHQKKHFTDVLINRDNGMIITIGNENKEDYMRDCSLITATYHINGQMVGKLGVIGPTRMKYDEVTSIIQYITDNISQTFKLTGGDKEDE</sequence>
<accession>A0ACD1A9F5</accession>
<proteinExistence type="predicted"/>
<evidence type="ECO:0000313" key="2">
    <source>
        <dbReference type="Proteomes" id="UP000594014"/>
    </source>
</evidence>
<organism evidence="1 2">
    <name type="scientific">Anoxybacterium hadale</name>
    <dbReference type="NCBI Taxonomy" id="3408580"/>
    <lineage>
        <taxon>Bacteria</taxon>
        <taxon>Bacillati</taxon>
        <taxon>Bacillota</taxon>
        <taxon>Clostridia</taxon>
        <taxon>Peptostreptococcales</taxon>
        <taxon>Anaerovoracaceae</taxon>
        <taxon>Anoxybacterium</taxon>
    </lineage>
</organism>
<reference evidence="1" key="1">
    <citation type="submission" date="2019-08" db="EMBL/GenBank/DDBJ databases">
        <title>Genome sequence of Clostridiales bacterium MT110.</title>
        <authorList>
            <person name="Cao J."/>
        </authorList>
    </citation>
    <scope>NUCLEOTIDE SEQUENCE</scope>
    <source>
        <strain evidence="1">MT110</strain>
    </source>
</reference>
<protein>
    <submittedName>
        <fullName evidence="1">Heat-inducible transcription repressor HrcA</fullName>
    </submittedName>
</protein>